<name>A0A0E9M2B4_9BACT</name>
<feature type="chain" id="PRO_5002428898" description="Outer membrane protein beta-barrel domain-containing protein" evidence="1">
    <location>
        <begin position="22"/>
        <end position="297"/>
    </location>
</feature>
<sequence length="297" mass="32887">MQKIYLLIFMVLLVGSTPVTYSQSSAVPAAAFDVMVLNNGEIIYGKVVEVGQHLVRYKRTDIPDGPIYELLKSDIYAISYRNQLTEYMEAPASGPLGLRKGNYIDDTGILRDSVDGTWYAAVRKGEIRLGFGFIRNFSRVKEVDEYQSEFTFPSVHFSYLFPVGPNMDLGLAMGFAGFEYADKSFSEYDQLMTDRSIHESLFSIAVVGKYGIDMELIRPYFLTGVSFTNSSVRTEGSVTFTDDERSILVRGGSRSGQFGVPIRGGVDVRITEAFSAFIEVGTGLSLMQVGGVFKIGK</sequence>
<gene>
    <name evidence="2" type="ORF">JCM15548_13618</name>
</gene>
<feature type="signal peptide" evidence="1">
    <location>
        <begin position="1"/>
        <end position="21"/>
    </location>
</feature>
<reference evidence="2 3" key="1">
    <citation type="journal article" date="2015" name="Microbes Environ.">
        <title>Distribution and evolution of nitrogen fixation genes in the phylum bacteroidetes.</title>
        <authorList>
            <person name="Inoue J."/>
            <person name="Oshima K."/>
            <person name="Suda W."/>
            <person name="Sakamoto M."/>
            <person name="Iino T."/>
            <person name="Noda S."/>
            <person name="Hongoh Y."/>
            <person name="Hattori M."/>
            <person name="Ohkuma M."/>
        </authorList>
    </citation>
    <scope>NUCLEOTIDE SEQUENCE [LARGE SCALE GENOMIC DNA]</scope>
    <source>
        <strain evidence="2">JCM 15548</strain>
    </source>
</reference>
<dbReference type="Proteomes" id="UP000032900">
    <property type="component" value="Unassembled WGS sequence"/>
</dbReference>
<dbReference type="OrthoDB" id="1048011at2"/>
<protein>
    <recommendedName>
        <fullName evidence="4">Outer membrane protein beta-barrel domain-containing protein</fullName>
    </recommendedName>
</protein>
<keyword evidence="1" id="KW-0732">Signal</keyword>
<comment type="caution">
    <text evidence="2">The sequence shown here is derived from an EMBL/GenBank/DDBJ whole genome shotgun (WGS) entry which is preliminary data.</text>
</comment>
<evidence type="ECO:0008006" key="4">
    <source>
        <dbReference type="Google" id="ProtNLM"/>
    </source>
</evidence>
<organism evidence="2 3">
    <name type="scientific">Geofilum rubicundum JCM 15548</name>
    <dbReference type="NCBI Taxonomy" id="1236989"/>
    <lineage>
        <taxon>Bacteria</taxon>
        <taxon>Pseudomonadati</taxon>
        <taxon>Bacteroidota</taxon>
        <taxon>Bacteroidia</taxon>
        <taxon>Marinilabiliales</taxon>
        <taxon>Marinilabiliaceae</taxon>
        <taxon>Geofilum</taxon>
    </lineage>
</organism>
<dbReference type="InterPro" id="IPR011250">
    <property type="entry name" value="OMP/PagP_B-barrel"/>
</dbReference>
<proteinExistence type="predicted"/>
<dbReference type="EMBL" id="BAZW01000043">
    <property type="protein sequence ID" value="GAO31270.1"/>
    <property type="molecule type" value="Genomic_DNA"/>
</dbReference>
<keyword evidence="3" id="KW-1185">Reference proteome</keyword>
<evidence type="ECO:0000313" key="2">
    <source>
        <dbReference type="EMBL" id="GAO31270.1"/>
    </source>
</evidence>
<evidence type="ECO:0000313" key="3">
    <source>
        <dbReference type="Proteomes" id="UP000032900"/>
    </source>
</evidence>
<dbReference type="STRING" id="1236989.JCM15548_13618"/>
<dbReference type="RefSeq" id="WP_157482809.1">
    <property type="nucleotide sequence ID" value="NZ_BAZW01000043.1"/>
</dbReference>
<dbReference type="SUPFAM" id="SSF56925">
    <property type="entry name" value="OMPA-like"/>
    <property type="match status" value="1"/>
</dbReference>
<accession>A0A0E9M2B4</accession>
<dbReference type="AlphaFoldDB" id="A0A0E9M2B4"/>
<evidence type="ECO:0000256" key="1">
    <source>
        <dbReference type="SAM" id="SignalP"/>
    </source>
</evidence>